<reference evidence="2" key="1">
    <citation type="journal article" date="2012" name="Proc. Natl. Acad. Sci. U.S.A.">
        <title>Antigenic diversity is generated by distinct evolutionary mechanisms in African trypanosome species.</title>
        <authorList>
            <person name="Jackson A.P."/>
            <person name="Berry A."/>
            <person name="Aslett M."/>
            <person name="Allison H.C."/>
            <person name="Burton P."/>
            <person name="Vavrova-Anderson J."/>
            <person name="Brown R."/>
            <person name="Browne H."/>
            <person name="Corton N."/>
            <person name="Hauser H."/>
            <person name="Gamble J."/>
            <person name="Gilderthorp R."/>
            <person name="Marcello L."/>
            <person name="McQuillan J."/>
            <person name="Otto T.D."/>
            <person name="Quail M.A."/>
            <person name="Sanders M.J."/>
            <person name="van Tonder A."/>
            <person name="Ginger M.L."/>
            <person name="Field M.C."/>
            <person name="Barry J.D."/>
            <person name="Hertz-Fowler C."/>
            <person name="Berriman M."/>
        </authorList>
    </citation>
    <scope>NUCLEOTIDE SEQUENCE</scope>
    <source>
        <strain evidence="2">Y486</strain>
    </source>
</reference>
<gene>
    <name evidence="2" type="ORF">TVY486_1115480</name>
</gene>
<dbReference type="VEuPathDB" id="TriTrypDB:TvY486_1115480"/>
<evidence type="ECO:0000313" key="2">
    <source>
        <dbReference type="EMBL" id="CCC54064.1"/>
    </source>
</evidence>
<keyword evidence="1" id="KW-1133">Transmembrane helix</keyword>
<keyword evidence="1" id="KW-0812">Transmembrane</keyword>
<keyword evidence="1" id="KW-0472">Membrane</keyword>
<accession>G0U8Y2</accession>
<name>G0U8Y2_TRYVY</name>
<protein>
    <submittedName>
        <fullName evidence="2">Uncharacterized protein</fullName>
    </submittedName>
</protein>
<sequence length="180" mass="20879">MYYRVSRSSHCFAHQMAHVVLYTSLSVCTRANALLLLLLLLFYIYIFYQQALCTYTNTRDTPGTLRACAYKPAGLLLFCSTAADTEAEPDFDKEETVRNVMCLLREKTSVHTNRRRQFFFFLSFFLSFFLRLCSSTMAPRPLLFCHRGSSRRRRSGPFLFGLVLLFSLQLLLLLLLRLLA</sequence>
<organism evidence="2">
    <name type="scientific">Trypanosoma vivax (strain Y486)</name>
    <dbReference type="NCBI Taxonomy" id="1055687"/>
    <lineage>
        <taxon>Eukaryota</taxon>
        <taxon>Discoba</taxon>
        <taxon>Euglenozoa</taxon>
        <taxon>Kinetoplastea</taxon>
        <taxon>Metakinetoplastina</taxon>
        <taxon>Trypanosomatida</taxon>
        <taxon>Trypanosomatidae</taxon>
        <taxon>Trypanosoma</taxon>
        <taxon>Duttonella</taxon>
    </lineage>
</organism>
<dbReference type="AlphaFoldDB" id="G0U8Y2"/>
<proteinExistence type="predicted"/>
<evidence type="ECO:0000256" key="1">
    <source>
        <dbReference type="SAM" id="Phobius"/>
    </source>
</evidence>
<feature type="transmembrane region" description="Helical" evidence="1">
    <location>
        <begin position="31"/>
        <end position="48"/>
    </location>
</feature>
<dbReference type="EMBL" id="HE573027">
    <property type="protein sequence ID" value="CCC54064.1"/>
    <property type="molecule type" value="Genomic_DNA"/>
</dbReference>
<feature type="transmembrane region" description="Helical" evidence="1">
    <location>
        <begin position="158"/>
        <end position="179"/>
    </location>
</feature>
<feature type="transmembrane region" description="Helical" evidence="1">
    <location>
        <begin position="118"/>
        <end position="138"/>
    </location>
</feature>